<accession>A0A7J9UW96</accession>
<feature type="domain" description="AB hydrolase-1" evidence="1">
    <location>
        <begin position="26"/>
        <end position="230"/>
    </location>
</feature>
<organism evidence="2 3">
    <name type="scientific">Georgenia ruanii</name>
    <dbReference type="NCBI Taxonomy" id="348442"/>
    <lineage>
        <taxon>Bacteria</taxon>
        <taxon>Bacillati</taxon>
        <taxon>Actinomycetota</taxon>
        <taxon>Actinomycetes</taxon>
        <taxon>Micrococcales</taxon>
        <taxon>Bogoriellaceae</taxon>
        <taxon>Georgenia</taxon>
    </lineage>
</organism>
<dbReference type="InterPro" id="IPR029058">
    <property type="entry name" value="AB_hydrolase_fold"/>
</dbReference>
<sequence>MEVTITTPRGVRLAGTFEPGPGPRAVLFAHGFLSDRHSSLRFDILASAYRTAGYATLQFDFSGCGASDEDVVTVTNEIEDLRSASAWLAEQGYPAQVLHAHSFGSLAALRGQPADILAMVVTGALTGPMNYPWEQIFSPGQLDELEAHGVTRVPDDNEASTREYSVISRETLADYSLIDQHELLGKVRVPVLFLYGEADEETDLVTMAREGIALVPTSARLEIVTGAQHGMKDRLDVVAELALAWFAEHLPGDA</sequence>
<proteinExistence type="predicted"/>
<protein>
    <submittedName>
        <fullName evidence="2">Alpha/beta fold hydrolase</fullName>
    </submittedName>
</protein>
<gene>
    <name evidence="2" type="ORF">GB882_09480</name>
</gene>
<dbReference type="GO" id="GO:0016787">
    <property type="term" value="F:hydrolase activity"/>
    <property type="evidence" value="ECO:0007669"/>
    <property type="project" value="UniProtKB-KW"/>
</dbReference>
<dbReference type="EMBL" id="WHPD01002045">
    <property type="protein sequence ID" value="MPV88899.1"/>
    <property type="molecule type" value="Genomic_DNA"/>
</dbReference>
<dbReference type="Proteomes" id="UP000429644">
    <property type="component" value="Unassembled WGS sequence"/>
</dbReference>
<reference evidence="2 3" key="1">
    <citation type="submission" date="2019-10" db="EMBL/GenBank/DDBJ databases">
        <title>Georgenia wutianyii sp. nov. and Georgenia yuyongxinii sp. nov. isolated from plateau pika (Ochotona curzoniae) in the Qinghai-Tibet plateau of China.</title>
        <authorList>
            <person name="Tian Z."/>
        </authorList>
    </citation>
    <scope>NUCLEOTIDE SEQUENCE [LARGE SCALE GENOMIC DNA]</scope>
    <source>
        <strain evidence="2 3">JCM 15130</strain>
    </source>
</reference>
<evidence type="ECO:0000259" key="1">
    <source>
        <dbReference type="Pfam" id="PF12697"/>
    </source>
</evidence>
<dbReference type="PANTHER" id="PTHR42886">
    <property type="entry name" value="RE40534P-RELATED"/>
    <property type="match status" value="1"/>
</dbReference>
<evidence type="ECO:0000313" key="3">
    <source>
        <dbReference type="Proteomes" id="UP000429644"/>
    </source>
</evidence>
<dbReference type="SUPFAM" id="SSF53474">
    <property type="entry name" value="alpha/beta-Hydrolases"/>
    <property type="match status" value="1"/>
</dbReference>
<dbReference type="OrthoDB" id="9780269at2"/>
<dbReference type="Gene3D" id="3.40.50.1820">
    <property type="entry name" value="alpha/beta hydrolase"/>
    <property type="match status" value="1"/>
</dbReference>
<keyword evidence="2" id="KW-0378">Hydrolase</keyword>
<evidence type="ECO:0000313" key="2">
    <source>
        <dbReference type="EMBL" id="MPV88899.1"/>
    </source>
</evidence>
<dbReference type="Pfam" id="PF12697">
    <property type="entry name" value="Abhydrolase_6"/>
    <property type="match status" value="1"/>
</dbReference>
<dbReference type="RefSeq" id="WP_152231582.1">
    <property type="nucleotide sequence ID" value="NZ_BAAAOT010000009.1"/>
</dbReference>
<dbReference type="AlphaFoldDB" id="A0A7J9UW96"/>
<name>A0A7J9UW96_9MICO</name>
<dbReference type="InterPro" id="IPR000073">
    <property type="entry name" value="AB_hydrolase_1"/>
</dbReference>
<dbReference type="PANTHER" id="PTHR42886:SF53">
    <property type="entry name" value="ALPHA_BETA-HYDROLASES SUPERFAMILY PROTEIN"/>
    <property type="match status" value="1"/>
</dbReference>
<keyword evidence="3" id="KW-1185">Reference proteome</keyword>
<comment type="caution">
    <text evidence="2">The sequence shown here is derived from an EMBL/GenBank/DDBJ whole genome shotgun (WGS) entry which is preliminary data.</text>
</comment>